<evidence type="ECO:0000313" key="2">
    <source>
        <dbReference type="Proteomes" id="UP000003345"/>
    </source>
</evidence>
<sequence>MLLFMRELPSSPLFQILKAVEFYSISFLQAKFILFPFKMQLTKVVVFQLEKQT</sequence>
<reference evidence="1 2" key="1">
    <citation type="submission" date="2012-04" db="EMBL/GenBank/DDBJ databases">
        <authorList>
            <person name="Harkins D.M."/>
            <person name="Madupu R."/>
            <person name="Durkin A.S."/>
            <person name="Torralba M."/>
            <person name="Methe B."/>
            <person name="Sutton G.G."/>
            <person name="Nelson K.E."/>
        </authorList>
    </citation>
    <scope>NUCLEOTIDE SEQUENCE [LARGE SCALE GENOMIC DNA]</scope>
    <source>
        <strain evidence="1 2">HK411</strain>
    </source>
</reference>
<evidence type="ECO:0000313" key="1">
    <source>
        <dbReference type="EMBL" id="EIG27159.1"/>
    </source>
</evidence>
<dbReference type="Proteomes" id="UP000003345">
    <property type="component" value="Unassembled WGS sequence"/>
</dbReference>
<organism evidence="1 2">
    <name type="scientific">Haemophilus paraphrohaemolyticus HK411</name>
    <dbReference type="NCBI Taxonomy" id="1095743"/>
    <lineage>
        <taxon>Bacteria</taxon>
        <taxon>Pseudomonadati</taxon>
        <taxon>Pseudomonadota</taxon>
        <taxon>Gammaproteobacteria</taxon>
        <taxon>Pasteurellales</taxon>
        <taxon>Pasteurellaceae</taxon>
        <taxon>Haemophilus</taxon>
    </lineage>
</organism>
<dbReference type="AlphaFoldDB" id="I2NMU8"/>
<protein>
    <submittedName>
        <fullName evidence="1">Uncharacterized protein</fullName>
    </submittedName>
</protein>
<comment type="caution">
    <text evidence="1">The sequence shown here is derived from an EMBL/GenBank/DDBJ whole genome shotgun (WGS) entry which is preliminary data.</text>
</comment>
<name>I2NMU8_9PAST</name>
<accession>I2NMU8</accession>
<proteinExistence type="predicted"/>
<gene>
    <name evidence="1" type="ORF">HMPREF1054_1248</name>
</gene>
<dbReference type="EMBL" id="AJMU01000021">
    <property type="protein sequence ID" value="EIG27159.1"/>
    <property type="molecule type" value="Genomic_DNA"/>
</dbReference>